<dbReference type="EMBL" id="BK016109">
    <property type="protein sequence ID" value="DAF95680.1"/>
    <property type="molecule type" value="Genomic_DNA"/>
</dbReference>
<evidence type="ECO:0000313" key="2">
    <source>
        <dbReference type="EMBL" id="DAF95680.1"/>
    </source>
</evidence>
<keyword evidence="1" id="KW-1133">Transmembrane helix</keyword>
<name>A0A8S5UMH0_9CAUD</name>
<accession>A0A8S5UMH0</accession>
<protein>
    <submittedName>
        <fullName evidence="2">Uncharacterized protein</fullName>
    </submittedName>
</protein>
<evidence type="ECO:0000256" key="1">
    <source>
        <dbReference type="SAM" id="Phobius"/>
    </source>
</evidence>
<sequence length="69" mass="8051">MKNVKFNDNRSLLTKIADLSEKVSVLLYKYRYLIFILLALGAAGYFEMEDQICKNPESSQCIEYHKSQK</sequence>
<feature type="transmembrane region" description="Helical" evidence="1">
    <location>
        <begin position="30"/>
        <end position="46"/>
    </location>
</feature>
<reference evidence="2" key="1">
    <citation type="journal article" date="2021" name="Proc. Natl. Acad. Sci. U.S.A.">
        <title>A Catalog of Tens of Thousands of Viruses from Human Metagenomes Reveals Hidden Associations with Chronic Diseases.</title>
        <authorList>
            <person name="Tisza M.J."/>
            <person name="Buck C.B."/>
        </authorList>
    </citation>
    <scope>NUCLEOTIDE SEQUENCE</scope>
    <source>
        <strain evidence="2">CtCo31</strain>
    </source>
</reference>
<organism evidence="2">
    <name type="scientific">Myoviridae sp. ctCo31</name>
    <dbReference type="NCBI Taxonomy" id="2825053"/>
    <lineage>
        <taxon>Viruses</taxon>
        <taxon>Duplodnaviria</taxon>
        <taxon>Heunggongvirae</taxon>
        <taxon>Uroviricota</taxon>
        <taxon>Caudoviricetes</taxon>
    </lineage>
</organism>
<proteinExistence type="predicted"/>
<keyword evidence="1" id="KW-0812">Transmembrane</keyword>
<keyword evidence="1" id="KW-0472">Membrane</keyword>